<proteinExistence type="predicted"/>
<dbReference type="InterPro" id="IPR006441">
    <property type="entry name" value="Phage_P2_GpN"/>
</dbReference>
<sequence length="339" mass="37290">MRNETRLAYNAYVKAIADLNGVPDANTKFTVSPSVQQKLESRIQQSSAFLQRINMIGVDPQSGEKVGLGIGQPIASTTDTSKQDRAPIDPTSLDSNGYVCTQTNFDTAIRYSRLDAWAHLPDFQTRIRDAIVQRTALDRICIGFNGTSRAATSDRAANPLLQDVNVGWLQKFRLNAPDRVMHEAVKDSNKVKVGNVAGADYKNLDALVIDALQLLDEWYRDDPSVVVVMGSGLLHDKYFPLVNGANVATEQAALDLVISGKRVGGKQAVTAPFVPQNTLMVTRLDNLSIYFQNGGRRRSLIDNPKRDQIENYESSNEAYVVEDYGCGAIVENIEIEPVA</sequence>
<dbReference type="AlphaFoldDB" id="A0A2S8I046"/>
<name>A0A2S8I046_BURCE</name>
<evidence type="ECO:0000313" key="1">
    <source>
        <dbReference type="EMBL" id="PQP08163.1"/>
    </source>
</evidence>
<accession>A0A2S8I046</accession>
<comment type="caution">
    <text evidence="1">The sequence shown here is derived from an EMBL/GenBank/DDBJ whole genome shotgun (WGS) entry which is preliminary data.</text>
</comment>
<organism evidence="1 2">
    <name type="scientific">Burkholderia cepacia</name>
    <name type="common">Pseudomonas cepacia</name>
    <dbReference type="NCBI Taxonomy" id="292"/>
    <lineage>
        <taxon>Bacteria</taxon>
        <taxon>Pseudomonadati</taxon>
        <taxon>Pseudomonadota</taxon>
        <taxon>Betaproteobacteria</taxon>
        <taxon>Burkholderiales</taxon>
        <taxon>Burkholderiaceae</taxon>
        <taxon>Burkholderia</taxon>
        <taxon>Burkholderia cepacia complex</taxon>
    </lineage>
</organism>
<evidence type="ECO:0000313" key="2">
    <source>
        <dbReference type="Proteomes" id="UP000238206"/>
    </source>
</evidence>
<dbReference type="Pfam" id="PF05125">
    <property type="entry name" value="Phage_cap_P2"/>
    <property type="match status" value="1"/>
</dbReference>
<dbReference type="NCBIfam" id="TIGR01551">
    <property type="entry name" value="major_capsid_P2"/>
    <property type="match status" value="1"/>
</dbReference>
<protein>
    <submittedName>
        <fullName evidence="1">Phage major capsid protein, P2 family</fullName>
    </submittedName>
</protein>
<dbReference type="EMBL" id="PUIQ01000095">
    <property type="protein sequence ID" value="PQP08163.1"/>
    <property type="molecule type" value="Genomic_DNA"/>
</dbReference>
<dbReference type="RefSeq" id="WP_105393758.1">
    <property type="nucleotide sequence ID" value="NZ_PUIQ01000095.1"/>
</dbReference>
<dbReference type="Proteomes" id="UP000238206">
    <property type="component" value="Unassembled WGS sequence"/>
</dbReference>
<gene>
    <name evidence="1" type="ORF">C5615_36760</name>
</gene>
<reference evidence="1 2" key="1">
    <citation type="submission" date="2018-02" db="EMBL/GenBank/DDBJ databases">
        <title>Draft genome sequencing of Burkholderia cepacia Y14-15.</title>
        <authorList>
            <person name="Zheng B.-X."/>
        </authorList>
    </citation>
    <scope>NUCLEOTIDE SEQUENCE [LARGE SCALE GENOMIC DNA]</scope>
    <source>
        <strain evidence="1 2">Y14-15</strain>
    </source>
</reference>